<dbReference type="Pfam" id="PF01547">
    <property type="entry name" value="SBP_bac_1"/>
    <property type="match status" value="1"/>
</dbReference>
<sequence length="440" mass="48454">MQGITRRGALLGTLAAPAIIERANAQSAFDWRRFRGERIEVSVQTSPRGTLLQQHNREFEELTGIRAGVEVVPEQQHRQKIIIEYASGRPSFDVGEVSLHVNKRQVGRARWNTDIRALIADRTLTAPDFDFDDFGAGMRSYATQADGRMDTLPAFADYFILYYNKELLAAKNVEVPTTWDAMFEGAKRIEDRSRQVYGHVGRGVKNANVVLWSSFLLGTGQRDMINAERQLITDTDEAIWATVQYQRFLRDASPPGSIGFNWNECQTTFMQGRAAMWVDGIGFAAPLENAQRSRVAGKVGYAVVPRGPANHHCALFGAGYGIPEASAKKGPAWFYLQWALGKQMQTRMLSAGAGVPARVSALRDEAAISGSPFPREFFATLLASAPIARAGLPEILPVTEFRDTIGTALTNTIGGADPAAEMRAATAAFRPILERSERES</sequence>
<keyword evidence="6" id="KW-1185">Reference proteome</keyword>
<dbReference type="PANTHER" id="PTHR43649">
    <property type="entry name" value="ARABINOSE-BINDING PROTEIN-RELATED"/>
    <property type="match status" value="1"/>
</dbReference>
<dbReference type="Proteomes" id="UP001196068">
    <property type="component" value="Unassembled WGS sequence"/>
</dbReference>
<dbReference type="Gene3D" id="3.40.190.10">
    <property type="entry name" value="Periplasmic binding protein-like II"/>
    <property type="match status" value="2"/>
</dbReference>
<reference evidence="5" key="2">
    <citation type="journal article" date="2021" name="Syst. Appl. Microbiol.">
        <title>Roseomonas hellenica sp. nov., isolated from roots of wild-growing Alkanna tinctoria.</title>
        <authorList>
            <person name="Rat A."/>
            <person name="Naranjo H.D."/>
            <person name="Lebbe L."/>
            <person name="Cnockaert M."/>
            <person name="Krigas N."/>
            <person name="Grigoriadou K."/>
            <person name="Maloupa E."/>
            <person name="Willems A."/>
        </authorList>
    </citation>
    <scope>NUCLEOTIDE SEQUENCE</scope>
    <source>
        <strain evidence="5">LMG 28251</strain>
    </source>
</reference>
<proteinExistence type="inferred from homology"/>
<evidence type="ECO:0000256" key="2">
    <source>
        <dbReference type="ARBA" id="ARBA00008520"/>
    </source>
</evidence>
<evidence type="ECO:0000313" key="6">
    <source>
        <dbReference type="Proteomes" id="UP001196068"/>
    </source>
</evidence>
<name>A0AAF1KNS6_9PROT</name>
<gene>
    <name evidence="5" type="ORF">GXW79_07770</name>
</gene>
<evidence type="ECO:0000256" key="4">
    <source>
        <dbReference type="ARBA" id="ARBA00022729"/>
    </source>
</evidence>
<dbReference type="PANTHER" id="PTHR43649:SF34">
    <property type="entry name" value="ABC TRANSPORTER PERIPLASMIC-BINDING PROTEIN YCJN-RELATED"/>
    <property type="match status" value="1"/>
</dbReference>
<organism evidence="5 6">
    <name type="scientific">Plastoroseomonas arctica</name>
    <dbReference type="NCBI Taxonomy" id="1509237"/>
    <lineage>
        <taxon>Bacteria</taxon>
        <taxon>Pseudomonadati</taxon>
        <taxon>Pseudomonadota</taxon>
        <taxon>Alphaproteobacteria</taxon>
        <taxon>Acetobacterales</taxon>
        <taxon>Acetobacteraceae</taxon>
        <taxon>Plastoroseomonas</taxon>
    </lineage>
</organism>
<evidence type="ECO:0000313" key="5">
    <source>
        <dbReference type="EMBL" id="MBR0654973.1"/>
    </source>
</evidence>
<dbReference type="RefSeq" id="WP_211873812.1">
    <property type="nucleotide sequence ID" value="NZ_JAAEDH010000007.1"/>
</dbReference>
<dbReference type="GO" id="GO:0042597">
    <property type="term" value="C:periplasmic space"/>
    <property type="evidence" value="ECO:0007669"/>
    <property type="project" value="UniProtKB-SubCell"/>
</dbReference>
<keyword evidence="3" id="KW-0813">Transport</keyword>
<reference evidence="5" key="1">
    <citation type="submission" date="2020-01" db="EMBL/GenBank/DDBJ databases">
        <authorList>
            <person name="Rat A."/>
        </authorList>
    </citation>
    <scope>NUCLEOTIDE SEQUENCE</scope>
    <source>
        <strain evidence="5">LMG 28251</strain>
    </source>
</reference>
<dbReference type="AlphaFoldDB" id="A0AAF1KNS6"/>
<comment type="caution">
    <text evidence="5">The sequence shown here is derived from an EMBL/GenBank/DDBJ whole genome shotgun (WGS) entry which is preliminary data.</text>
</comment>
<dbReference type="SUPFAM" id="SSF53850">
    <property type="entry name" value="Periplasmic binding protein-like II"/>
    <property type="match status" value="1"/>
</dbReference>
<comment type="subcellular location">
    <subcellularLocation>
        <location evidence="1">Periplasm</location>
    </subcellularLocation>
</comment>
<evidence type="ECO:0000256" key="1">
    <source>
        <dbReference type="ARBA" id="ARBA00004418"/>
    </source>
</evidence>
<comment type="similarity">
    <text evidence="2">Belongs to the bacterial solute-binding protein 1 family.</text>
</comment>
<accession>A0AAF1KNS6</accession>
<dbReference type="InterPro" id="IPR006059">
    <property type="entry name" value="SBP"/>
</dbReference>
<dbReference type="EMBL" id="JAAEDH010000007">
    <property type="protein sequence ID" value="MBR0654973.1"/>
    <property type="molecule type" value="Genomic_DNA"/>
</dbReference>
<evidence type="ECO:0000256" key="3">
    <source>
        <dbReference type="ARBA" id="ARBA00022448"/>
    </source>
</evidence>
<protein>
    <submittedName>
        <fullName evidence="5">Extracellular solute-binding protein</fullName>
    </submittedName>
</protein>
<dbReference type="InterPro" id="IPR050490">
    <property type="entry name" value="Bact_solute-bd_prot1"/>
</dbReference>
<keyword evidence="4" id="KW-0732">Signal</keyword>